<dbReference type="PANTHER" id="PTHR14467">
    <property type="entry name" value="ARV1"/>
    <property type="match status" value="1"/>
</dbReference>
<dbReference type="GO" id="GO:0097036">
    <property type="term" value="P:regulation of plasma membrane sterol distribution"/>
    <property type="evidence" value="ECO:0007669"/>
    <property type="project" value="UniProtKB-UniRule"/>
</dbReference>
<protein>
    <recommendedName>
        <fullName evidence="10">Protein ARV</fullName>
    </recommendedName>
</protein>
<keyword evidence="6 10" id="KW-1133">Transmembrane helix</keyword>
<dbReference type="GO" id="GO:0005789">
    <property type="term" value="C:endoplasmic reticulum membrane"/>
    <property type="evidence" value="ECO:0007669"/>
    <property type="project" value="UniProtKB-SubCell"/>
</dbReference>
<keyword evidence="4 10" id="KW-0812">Transmembrane</keyword>
<dbReference type="PANTHER" id="PTHR14467:SF0">
    <property type="entry name" value="PROTEIN ARV1"/>
    <property type="match status" value="1"/>
</dbReference>
<organism evidence="11 12">
    <name type="scientific">Suhomyces tanzawaensis NRRL Y-17324</name>
    <dbReference type="NCBI Taxonomy" id="984487"/>
    <lineage>
        <taxon>Eukaryota</taxon>
        <taxon>Fungi</taxon>
        <taxon>Dikarya</taxon>
        <taxon>Ascomycota</taxon>
        <taxon>Saccharomycotina</taxon>
        <taxon>Pichiomycetes</taxon>
        <taxon>Debaryomycetaceae</taxon>
        <taxon>Suhomyces</taxon>
    </lineage>
</organism>
<dbReference type="AlphaFoldDB" id="A0A1E4SGE5"/>
<dbReference type="RefSeq" id="XP_020063703.1">
    <property type="nucleotide sequence ID" value="XM_020208562.1"/>
</dbReference>
<dbReference type="GO" id="GO:0032541">
    <property type="term" value="C:cortical endoplasmic reticulum"/>
    <property type="evidence" value="ECO:0007669"/>
    <property type="project" value="EnsemblFungi"/>
</dbReference>
<evidence type="ECO:0000256" key="1">
    <source>
        <dbReference type="ARBA" id="ARBA00004477"/>
    </source>
</evidence>
<dbReference type="InterPro" id="IPR007290">
    <property type="entry name" value="Arv1"/>
</dbReference>
<feature type="transmembrane region" description="Helical" evidence="10">
    <location>
        <begin position="91"/>
        <end position="109"/>
    </location>
</feature>
<comment type="subcellular location">
    <subcellularLocation>
        <location evidence="1 10">Endoplasmic reticulum membrane</location>
        <topology evidence="1 10">Multi-pass membrane protein</topology>
    </subcellularLocation>
    <subcellularLocation>
        <location evidence="10">Golgi apparatus membrane</location>
        <topology evidence="10">Multi-pass membrane protein</topology>
    </subcellularLocation>
</comment>
<evidence type="ECO:0000256" key="4">
    <source>
        <dbReference type="ARBA" id="ARBA00022692"/>
    </source>
</evidence>
<comment type="function">
    <text evidence="10">Regulates also the sphingolipid metabolism.</text>
</comment>
<evidence type="ECO:0000256" key="2">
    <source>
        <dbReference type="ARBA" id="ARBA00009187"/>
    </source>
</evidence>
<dbReference type="Pfam" id="PF04161">
    <property type="entry name" value="Arv1"/>
    <property type="match status" value="1"/>
</dbReference>
<keyword evidence="8 10" id="KW-0443">Lipid metabolism</keyword>
<reference evidence="12" key="1">
    <citation type="submission" date="2016-05" db="EMBL/GenBank/DDBJ databases">
        <title>Comparative genomics of biotechnologically important yeasts.</title>
        <authorList>
            <consortium name="DOE Joint Genome Institute"/>
            <person name="Riley R."/>
            <person name="Haridas S."/>
            <person name="Wolfe K.H."/>
            <person name="Lopes M.R."/>
            <person name="Hittinger C.T."/>
            <person name="Goker M."/>
            <person name="Salamov A."/>
            <person name="Wisecaver J."/>
            <person name="Long T.M."/>
            <person name="Aerts A.L."/>
            <person name="Barry K."/>
            <person name="Choi C."/>
            <person name="Clum A."/>
            <person name="Coughlan A.Y."/>
            <person name="Deshpande S."/>
            <person name="Douglass A.P."/>
            <person name="Hanson S.J."/>
            <person name="Klenk H.-P."/>
            <person name="Labutti K."/>
            <person name="Lapidus A."/>
            <person name="Lindquist E."/>
            <person name="Lipzen A."/>
            <person name="Meier-Kolthoff J.P."/>
            <person name="Ohm R.A."/>
            <person name="Otillar R.P."/>
            <person name="Pangilinan J."/>
            <person name="Peng Y."/>
            <person name="Rokas A."/>
            <person name="Rosa C.A."/>
            <person name="Scheuner C."/>
            <person name="Sibirny A.A."/>
            <person name="Slot J.C."/>
            <person name="Stielow J.B."/>
            <person name="Sun H."/>
            <person name="Kurtzman C.P."/>
            <person name="Blackwell M."/>
            <person name="Grigoriev I.V."/>
            <person name="Jeffries T.W."/>
        </authorList>
    </citation>
    <scope>NUCLEOTIDE SEQUENCE [LARGE SCALE GENOMIC DNA]</scope>
    <source>
        <strain evidence="12">NRRL Y-17324</strain>
    </source>
</reference>
<evidence type="ECO:0000256" key="6">
    <source>
        <dbReference type="ARBA" id="ARBA00022989"/>
    </source>
</evidence>
<evidence type="ECO:0000256" key="7">
    <source>
        <dbReference type="ARBA" id="ARBA00023055"/>
    </source>
</evidence>
<dbReference type="GO" id="GO:0006506">
    <property type="term" value="P:GPI anchor biosynthetic process"/>
    <property type="evidence" value="ECO:0007669"/>
    <property type="project" value="EnsemblFungi"/>
</dbReference>
<name>A0A1E4SGE5_9ASCO</name>
<dbReference type="GO" id="GO:0016125">
    <property type="term" value="P:sterol metabolic process"/>
    <property type="evidence" value="ECO:0007669"/>
    <property type="project" value="UniProtKB-UniRule"/>
</dbReference>
<dbReference type="GO" id="GO:0035621">
    <property type="term" value="P:ER to Golgi ceramide transport"/>
    <property type="evidence" value="ECO:0007669"/>
    <property type="project" value="EnsemblFungi"/>
</dbReference>
<dbReference type="GO" id="GO:0035376">
    <property type="term" value="P:sterol import"/>
    <property type="evidence" value="ECO:0007669"/>
    <property type="project" value="EnsemblFungi"/>
</dbReference>
<feature type="transmembrane region" description="Helical" evidence="10">
    <location>
        <begin position="175"/>
        <end position="201"/>
    </location>
</feature>
<comment type="function">
    <text evidence="10">Mediator of sterol homeostasis involved in sterol uptake, trafficking and distribution into membranes.</text>
</comment>
<evidence type="ECO:0000256" key="9">
    <source>
        <dbReference type="ARBA" id="ARBA00023136"/>
    </source>
</evidence>
<evidence type="ECO:0000256" key="3">
    <source>
        <dbReference type="ARBA" id="ARBA00022448"/>
    </source>
</evidence>
<gene>
    <name evidence="11" type="ORF">CANTADRAFT_339678</name>
</gene>
<dbReference type="OrthoDB" id="2192830at2759"/>
<dbReference type="GO" id="GO:0006897">
    <property type="term" value="P:endocytosis"/>
    <property type="evidence" value="ECO:0007669"/>
    <property type="project" value="EnsemblFungi"/>
</dbReference>
<dbReference type="GeneID" id="30982699"/>
<keyword evidence="5 10" id="KW-0256">Endoplasmic reticulum</keyword>
<feature type="transmembrane region" description="Helical" evidence="10">
    <location>
        <begin position="129"/>
        <end position="154"/>
    </location>
</feature>
<dbReference type="STRING" id="984487.A0A1E4SGE5"/>
<proteinExistence type="inferred from homology"/>
<evidence type="ECO:0000313" key="11">
    <source>
        <dbReference type="EMBL" id="ODV78581.1"/>
    </source>
</evidence>
<dbReference type="GO" id="GO:0000139">
    <property type="term" value="C:Golgi membrane"/>
    <property type="evidence" value="ECO:0007669"/>
    <property type="project" value="UniProtKB-SubCell"/>
</dbReference>
<evidence type="ECO:0000256" key="10">
    <source>
        <dbReference type="RuleBase" id="RU368065"/>
    </source>
</evidence>
<sequence>MICIECAYNEIDRLYFKYKSEYIKLTICPNCQRIADKYIEYDNVVLFLDILLLKAPAYRHLAYNVTEAELVQKTDSGTSTIKNFIVRYRKLLRLITLIVLFEVYLTWAYEEKQQWNTLAMRYILTRPIYYQYLFFLLRLIAEQLVLNLTIQLVYRKLFKWGHTRNKNLPEASQNGYYTSVLLLTVLVSSSIKLFPILMLIWPYDKTSISGPVINIIAFINIIEALTIITNSSYLTATAVLLVATLLQLFISKQIVSLIISHFSGIDLAEILLSERTDLINLARKYKDLWTGIRDSILS</sequence>
<feature type="transmembrane region" description="Helical" evidence="10">
    <location>
        <begin position="207"/>
        <end position="226"/>
    </location>
</feature>
<dbReference type="GO" id="GO:0030148">
    <property type="term" value="P:sphingolipid biosynthetic process"/>
    <property type="evidence" value="ECO:0007669"/>
    <property type="project" value="EnsemblFungi"/>
</dbReference>
<dbReference type="Proteomes" id="UP000094285">
    <property type="component" value="Unassembled WGS sequence"/>
</dbReference>
<accession>A0A1E4SGE5</accession>
<keyword evidence="10" id="KW-0333">Golgi apparatus</keyword>
<dbReference type="GO" id="GO:0032366">
    <property type="term" value="P:intracellular sterol transport"/>
    <property type="evidence" value="ECO:0007669"/>
    <property type="project" value="UniProtKB-UniRule"/>
</dbReference>
<keyword evidence="10" id="KW-0746">Sphingolipid metabolism</keyword>
<evidence type="ECO:0000256" key="5">
    <source>
        <dbReference type="ARBA" id="ARBA00022824"/>
    </source>
</evidence>
<evidence type="ECO:0000256" key="8">
    <source>
        <dbReference type="ARBA" id="ARBA00023098"/>
    </source>
</evidence>
<keyword evidence="9 10" id="KW-0472">Membrane</keyword>
<keyword evidence="12" id="KW-1185">Reference proteome</keyword>
<dbReference type="EMBL" id="KV453913">
    <property type="protein sequence ID" value="ODV78581.1"/>
    <property type="molecule type" value="Genomic_DNA"/>
</dbReference>
<comment type="similarity">
    <text evidence="2 10">Belongs to the ARV1 family.</text>
</comment>
<evidence type="ECO:0000313" key="12">
    <source>
        <dbReference type="Proteomes" id="UP000094285"/>
    </source>
</evidence>
<keyword evidence="7 10" id="KW-0445">Lipid transport</keyword>
<keyword evidence="3 10" id="KW-0813">Transport</keyword>